<evidence type="ECO:0000256" key="2">
    <source>
        <dbReference type="ARBA" id="ARBA00004370"/>
    </source>
</evidence>
<keyword evidence="8 12" id="KW-1133">Transmembrane helix</keyword>
<feature type="transmembrane region" description="Helical" evidence="12">
    <location>
        <begin position="176"/>
        <end position="196"/>
    </location>
</feature>
<dbReference type="GO" id="GO:0005524">
    <property type="term" value="F:ATP binding"/>
    <property type="evidence" value="ECO:0007669"/>
    <property type="project" value="UniProtKB-KW"/>
</dbReference>
<evidence type="ECO:0000256" key="8">
    <source>
        <dbReference type="ARBA" id="ARBA00022989"/>
    </source>
</evidence>
<dbReference type="InterPro" id="IPR003660">
    <property type="entry name" value="HAMP_dom"/>
</dbReference>
<dbReference type="PANTHER" id="PTHR45436">
    <property type="entry name" value="SENSOR HISTIDINE KINASE YKOH"/>
    <property type="match status" value="1"/>
</dbReference>
<dbReference type="SMART" id="SM00304">
    <property type="entry name" value="HAMP"/>
    <property type="match status" value="1"/>
</dbReference>
<evidence type="ECO:0000259" key="14">
    <source>
        <dbReference type="PROSITE" id="PS50885"/>
    </source>
</evidence>
<keyword evidence="5" id="KW-0808">Transferase</keyword>
<dbReference type="EC" id="2.7.13.3" evidence="3"/>
<feature type="transmembrane region" description="Helical" evidence="12">
    <location>
        <begin position="12"/>
        <end position="32"/>
    </location>
</feature>
<accession>A0ABW5D9T1</accession>
<dbReference type="InterPro" id="IPR050428">
    <property type="entry name" value="TCS_sensor_his_kinase"/>
</dbReference>
<dbReference type="SMART" id="SM00387">
    <property type="entry name" value="HATPase_c"/>
    <property type="match status" value="1"/>
</dbReference>
<evidence type="ECO:0000256" key="9">
    <source>
        <dbReference type="ARBA" id="ARBA00023012"/>
    </source>
</evidence>
<feature type="domain" description="Histidine kinase" evidence="13">
    <location>
        <begin position="259"/>
        <end position="475"/>
    </location>
</feature>
<keyword evidence="6 12" id="KW-0812">Transmembrane</keyword>
<keyword evidence="7" id="KW-0418">Kinase</keyword>
<dbReference type="Pfam" id="PF00672">
    <property type="entry name" value="HAMP"/>
    <property type="match status" value="1"/>
</dbReference>
<evidence type="ECO:0000256" key="5">
    <source>
        <dbReference type="ARBA" id="ARBA00022679"/>
    </source>
</evidence>
<comment type="catalytic activity">
    <reaction evidence="1">
        <text>ATP + protein L-histidine = ADP + protein N-phospho-L-histidine.</text>
        <dbReference type="EC" id="2.7.13.3"/>
    </reaction>
</comment>
<comment type="subcellular location">
    <subcellularLocation>
        <location evidence="2">Membrane</location>
    </subcellularLocation>
</comment>
<name>A0ABW5D9T1_9BACT</name>
<feature type="region of interest" description="Disordered" evidence="11">
    <location>
        <begin position="120"/>
        <end position="144"/>
    </location>
</feature>
<dbReference type="InterPro" id="IPR036097">
    <property type="entry name" value="HisK_dim/P_sf"/>
</dbReference>
<evidence type="ECO:0000256" key="11">
    <source>
        <dbReference type="SAM" id="MobiDB-lite"/>
    </source>
</evidence>
<reference evidence="16" key="1">
    <citation type="journal article" date="2019" name="Int. J. Syst. Evol. Microbiol.">
        <title>The Global Catalogue of Microorganisms (GCM) 10K type strain sequencing project: providing services to taxonomists for standard genome sequencing and annotation.</title>
        <authorList>
            <consortium name="The Broad Institute Genomics Platform"/>
            <consortium name="The Broad Institute Genome Sequencing Center for Infectious Disease"/>
            <person name="Wu L."/>
            <person name="Ma J."/>
        </authorList>
    </citation>
    <scope>NUCLEOTIDE SEQUENCE [LARGE SCALE GENOMIC DNA]</scope>
    <source>
        <strain evidence="16">CGMCC 4.7106</strain>
    </source>
</reference>
<dbReference type="InterPro" id="IPR003594">
    <property type="entry name" value="HATPase_dom"/>
</dbReference>
<gene>
    <name evidence="15" type="ORF">ACFSSA_12875</name>
</gene>
<dbReference type="SMART" id="SM00388">
    <property type="entry name" value="HisKA"/>
    <property type="match status" value="1"/>
</dbReference>
<dbReference type="Pfam" id="PF02518">
    <property type="entry name" value="HATPase_c"/>
    <property type="match status" value="1"/>
</dbReference>
<dbReference type="InterPro" id="IPR003661">
    <property type="entry name" value="HisK_dim/P_dom"/>
</dbReference>
<dbReference type="CDD" id="cd00082">
    <property type="entry name" value="HisKA"/>
    <property type="match status" value="1"/>
</dbReference>
<comment type="caution">
    <text evidence="15">The sequence shown here is derived from an EMBL/GenBank/DDBJ whole genome shotgun (WGS) entry which is preliminary data.</text>
</comment>
<proteinExistence type="predicted"/>
<organism evidence="15 16">
    <name type="scientific">Luteolibacter algae</name>
    <dbReference type="NCBI Taxonomy" id="454151"/>
    <lineage>
        <taxon>Bacteria</taxon>
        <taxon>Pseudomonadati</taxon>
        <taxon>Verrucomicrobiota</taxon>
        <taxon>Verrucomicrobiia</taxon>
        <taxon>Verrucomicrobiales</taxon>
        <taxon>Verrucomicrobiaceae</taxon>
        <taxon>Luteolibacter</taxon>
    </lineage>
</organism>
<dbReference type="PRINTS" id="PR00344">
    <property type="entry name" value="BCTRLSENSOR"/>
</dbReference>
<dbReference type="CDD" id="cd00075">
    <property type="entry name" value="HATPase"/>
    <property type="match status" value="1"/>
</dbReference>
<dbReference type="PROSITE" id="PS50885">
    <property type="entry name" value="HAMP"/>
    <property type="match status" value="1"/>
</dbReference>
<protein>
    <recommendedName>
        <fullName evidence="3">histidine kinase</fullName>
        <ecNumber evidence="3">2.7.13.3</ecNumber>
    </recommendedName>
</protein>
<dbReference type="Pfam" id="PF00512">
    <property type="entry name" value="HisKA"/>
    <property type="match status" value="1"/>
</dbReference>
<evidence type="ECO:0000256" key="7">
    <source>
        <dbReference type="ARBA" id="ARBA00022777"/>
    </source>
</evidence>
<dbReference type="Gene3D" id="3.30.565.10">
    <property type="entry name" value="Histidine kinase-like ATPase, C-terminal domain"/>
    <property type="match status" value="1"/>
</dbReference>
<evidence type="ECO:0000313" key="16">
    <source>
        <dbReference type="Proteomes" id="UP001597375"/>
    </source>
</evidence>
<dbReference type="RefSeq" id="WP_386820885.1">
    <property type="nucleotide sequence ID" value="NZ_JBHUIT010000031.1"/>
</dbReference>
<dbReference type="PANTHER" id="PTHR45436:SF5">
    <property type="entry name" value="SENSOR HISTIDINE KINASE TRCS"/>
    <property type="match status" value="1"/>
</dbReference>
<dbReference type="Gene3D" id="6.10.340.10">
    <property type="match status" value="1"/>
</dbReference>
<dbReference type="Gene3D" id="1.10.287.130">
    <property type="match status" value="1"/>
</dbReference>
<feature type="domain" description="HAMP" evidence="14">
    <location>
        <begin position="198"/>
        <end position="251"/>
    </location>
</feature>
<dbReference type="InterPro" id="IPR004358">
    <property type="entry name" value="Sig_transdc_His_kin-like_C"/>
</dbReference>
<dbReference type="SUPFAM" id="SSF47384">
    <property type="entry name" value="Homodimeric domain of signal transducing histidine kinase"/>
    <property type="match status" value="1"/>
</dbReference>
<dbReference type="SUPFAM" id="SSF55874">
    <property type="entry name" value="ATPase domain of HSP90 chaperone/DNA topoisomerase II/histidine kinase"/>
    <property type="match status" value="1"/>
</dbReference>
<dbReference type="CDD" id="cd06225">
    <property type="entry name" value="HAMP"/>
    <property type="match status" value="1"/>
</dbReference>
<dbReference type="Proteomes" id="UP001597375">
    <property type="component" value="Unassembled WGS sequence"/>
</dbReference>
<evidence type="ECO:0000256" key="12">
    <source>
        <dbReference type="SAM" id="Phobius"/>
    </source>
</evidence>
<feature type="compositionally biased region" description="Polar residues" evidence="11">
    <location>
        <begin position="121"/>
        <end position="138"/>
    </location>
</feature>
<keyword evidence="16" id="KW-1185">Reference proteome</keyword>
<evidence type="ECO:0000256" key="3">
    <source>
        <dbReference type="ARBA" id="ARBA00012438"/>
    </source>
</evidence>
<evidence type="ECO:0000313" key="15">
    <source>
        <dbReference type="EMBL" id="MFD2257569.1"/>
    </source>
</evidence>
<keyword evidence="15" id="KW-0547">Nucleotide-binding</keyword>
<keyword evidence="10 12" id="KW-0472">Membrane</keyword>
<keyword evidence="15" id="KW-0067">ATP-binding</keyword>
<sequence length="476" mass="52406">MKSPFQSIRWRLLFWHSLISLILVIATCLLAYRLVAKERMERIDSSLRSFDRNFFRQVLAPDADGPDGALPTMAEIRSRLIAFGEEKSVPAEFRRLFDNDPATTYLAYWNEDGSPLFISKNAPSSISKPASGESGSNRTESRDIFREHRRGNPTGIVSLVGRDISAELSSLRRFQLLLALGGASIFIFALAGGWWIGGQTLAPIGRISRTASRIAAGNLDERIKPSGRDSELDQLAHVLNGTFERLGSALERQKRFTADASHELRTPLTIILSETQRGLKRQREPEQYREMLDHCHTAANRMKGLVESLLLLARQDLTDETHRNDGPVDISEIARSVVASLAPLAAAHESEISVELQPSKIAGNAELIAILIQNLISNALAHTPQGTTVRLENFEEDAHSIVIVHDDGPGIPPEHLGRIFDRFYRVDSARSGADGHSGLGLAIARSIALNHGGDISVESDPRQGTTFKVKLPVIQG</sequence>
<evidence type="ECO:0000259" key="13">
    <source>
        <dbReference type="PROSITE" id="PS50109"/>
    </source>
</evidence>
<dbReference type="InterPro" id="IPR005467">
    <property type="entry name" value="His_kinase_dom"/>
</dbReference>
<evidence type="ECO:0000256" key="6">
    <source>
        <dbReference type="ARBA" id="ARBA00022692"/>
    </source>
</evidence>
<keyword evidence="4" id="KW-0597">Phosphoprotein</keyword>
<dbReference type="EMBL" id="JBHUIT010000031">
    <property type="protein sequence ID" value="MFD2257569.1"/>
    <property type="molecule type" value="Genomic_DNA"/>
</dbReference>
<dbReference type="PROSITE" id="PS50109">
    <property type="entry name" value="HIS_KIN"/>
    <property type="match status" value="1"/>
</dbReference>
<dbReference type="InterPro" id="IPR036890">
    <property type="entry name" value="HATPase_C_sf"/>
</dbReference>
<dbReference type="SUPFAM" id="SSF158472">
    <property type="entry name" value="HAMP domain-like"/>
    <property type="match status" value="1"/>
</dbReference>
<keyword evidence="9" id="KW-0902">Two-component regulatory system</keyword>
<evidence type="ECO:0000256" key="10">
    <source>
        <dbReference type="ARBA" id="ARBA00023136"/>
    </source>
</evidence>
<evidence type="ECO:0000256" key="1">
    <source>
        <dbReference type="ARBA" id="ARBA00000085"/>
    </source>
</evidence>
<evidence type="ECO:0000256" key="4">
    <source>
        <dbReference type="ARBA" id="ARBA00022553"/>
    </source>
</evidence>